<protein>
    <submittedName>
        <fullName evidence="3">Uncharacterized protein</fullName>
    </submittedName>
</protein>
<feature type="region of interest" description="Disordered" evidence="1">
    <location>
        <begin position="170"/>
        <end position="194"/>
    </location>
</feature>
<keyword evidence="2" id="KW-0812">Transmembrane</keyword>
<accession>A0ABD2LAC2</accession>
<feature type="transmembrane region" description="Helical" evidence="2">
    <location>
        <begin position="199"/>
        <end position="222"/>
    </location>
</feature>
<proteinExistence type="predicted"/>
<keyword evidence="2" id="KW-0472">Membrane</keyword>
<dbReference type="Proteomes" id="UP001620626">
    <property type="component" value="Unassembled WGS sequence"/>
</dbReference>
<comment type="caution">
    <text evidence="3">The sequence shown here is derived from an EMBL/GenBank/DDBJ whole genome shotgun (WGS) entry which is preliminary data.</text>
</comment>
<evidence type="ECO:0000256" key="2">
    <source>
        <dbReference type="SAM" id="Phobius"/>
    </source>
</evidence>
<sequence length="256" mass="28410">MIAQPQNLLVVNQIYGKIFEEIDAPEEVREFVQKLAEQNNAMAKVIQKCEQNDTELVQIYHHLVASIDAINGGNGEGTVYDEVAIEKVRKIAVEAVFLLAKRMEISPDQIVYSKNKSENKIEILNKLLKNWDQNNCNWNESDKNDEENEQKPHQKQRERLRLILAGIGDGSIGPMKIMPKNSKSDGSSRNRRRRKKRNAMLIAIIVVLVVVIVAVISCYFGRACDGSSSASASAGASANKSASKSAISSKTEGARK</sequence>
<keyword evidence="4" id="KW-1185">Reference proteome</keyword>
<dbReference type="AlphaFoldDB" id="A0ABD2LAC2"/>
<evidence type="ECO:0000313" key="3">
    <source>
        <dbReference type="EMBL" id="KAL3112131.1"/>
    </source>
</evidence>
<evidence type="ECO:0000313" key="4">
    <source>
        <dbReference type="Proteomes" id="UP001620626"/>
    </source>
</evidence>
<gene>
    <name evidence="3" type="ORF">niasHT_012100</name>
</gene>
<feature type="region of interest" description="Disordered" evidence="1">
    <location>
        <begin position="227"/>
        <end position="256"/>
    </location>
</feature>
<dbReference type="EMBL" id="JBICBT010000480">
    <property type="protein sequence ID" value="KAL3112131.1"/>
    <property type="molecule type" value="Genomic_DNA"/>
</dbReference>
<feature type="compositionally biased region" description="Low complexity" evidence="1">
    <location>
        <begin position="227"/>
        <end position="250"/>
    </location>
</feature>
<reference evidence="3 4" key="1">
    <citation type="submission" date="2024-10" db="EMBL/GenBank/DDBJ databases">
        <authorList>
            <person name="Kim D."/>
        </authorList>
    </citation>
    <scope>NUCLEOTIDE SEQUENCE [LARGE SCALE GENOMIC DNA]</scope>
    <source>
        <strain evidence="3">BH-2024</strain>
    </source>
</reference>
<keyword evidence="2" id="KW-1133">Transmembrane helix</keyword>
<evidence type="ECO:0000256" key="1">
    <source>
        <dbReference type="SAM" id="MobiDB-lite"/>
    </source>
</evidence>
<organism evidence="3 4">
    <name type="scientific">Heterodera trifolii</name>
    <dbReference type="NCBI Taxonomy" id="157864"/>
    <lineage>
        <taxon>Eukaryota</taxon>
        <taxon>Metazoa</taxon>
        <taxon>Ecdysozoa</taxon>
        <taxon>Nematoda</taxon>
        <taxon>Chromadorea</taxon>
        <taxon>Rhabditida</taxon>
        <taxon>Tylenchina</taxon>
        <taxon>Tylenchomorpha</taxon>
        <taxon>Tylenchoidea</taxon>
        <taxon>Heteroderidae</taxon>
        <taxon>Heteroderinae</taxon>
        <taxon>Heterodera</taxon>
    </lineage>
</organism>
<name>A0ABD2LAC2_9BILA</name>